<gene>
    <name evidence="9" type="ORF">M3P05_10840</name>
</gene>
<dbReference type="PROSITE" id="PS00159">
    <property type="entry name" value="ALDOLASE_KDPG_KHG_1"/>
    <property type="match status" value="1"/>
</dbReference>
<dbReference type="SUPFAM" id="SSF51569">
    <property type="entry name" value="Aldolase"/>
    <property type="match status" value="1"/>
</dbReference>
<comment type="caution">
    <text evidence="9">The sequence shown here is derived from an EMBL/GenBank/DDBJ whole genome shotgun (WGS) entry which is preliminary data.</text>
</comment>
<accession>A0ABT0PHC8</accession>
<protein>
    <recommendedName>
        <fullName evidence="5">2-dehydro-3-deoxy-phosphogluconate aldolase</fullName>
        <ecNumber evidence="5">4.1.2.14</ecNumber>
    </recommendedName>
</protein>
<evidence type="ECO:0000256" key="8">
    <source>
        <dbReference type="ARBA" id="ARBA00023277"/>
    </source>
</evidence>
<dbReference type="PROSITE" id="PS00160">
    <property type="entry name" value="ALDOLASE_KDPG_KHG_2"/>
    <property type="match status" value="1"/>
</dbReference>
<dbReference type="InterPro" id="IPR000887">
    <property type="entry name" value="Aldlse_KDPG_KHG"/>
</dbReference>
<keyword evidence="8" id="KW-0119">Carbohydrate metabolism</keyword>
<dbReference type="EC" id="4.1.2.14" evidence="5"/>
<comment type="similarity">
    <text evidence="3">Belongs to the KHG/KDPG aldolase family.</text>
</comment>
<comment type="catalytic activity">
    <reaction evidence="1">
        <text>2-dehydro-3-deoxy-6-phospho-D-gluconate = D-glyceraldehyde 3-phosphate + pyruvate</text>
        <dbReference type="Rhea" id="RHEA:17089"/>
        <dbReference type="ChEBI" id="CHEBI:15361"/>
        <dbReference type="ChEBI" id="CHEBI:57569"/>
        <dbReference type="ChEBI" id="CHEBI:59776"/>
        <dbReference type="EC" id="4.1.2.14"/>
    </reaction>
</comment>
<dbReference type="PANTHER" id="PTHR30246:SF1">
    <property type="entry name" value="2-DEHYDRO-3-DEOXY-6-PHOSPHOGALACTONATE ALDOLASE-RELATED"/>
    <property type="match status" value="1"/>
</dbReference>
<evidence type="ECO:0000256" key="7">
    <source>
        <dbReference type="ARBA" id="ARBA00023270"/>
    </source>
</evidence>
<evidence type="ECO:0000256" key="6">
    <source>
        <dbReference type="ARBA" id="ARBA00023239"/>
    </source>
</evidence>
<dbReference type="PANTHER" id="PTHR30246">
    <property type="entry name" value="2-KETO-3-DEOXY-6-PHOSPHOGLUCONATE ALDOLASE"/>
    <property type="match status" value="1"/>
</dbReference>
<dbReference type="Proteomes" id="UP001203338">
    <property type="component" value="Unassembled WGS sequence"/>
</dbReference>
<keyword evidence="10" id="KW-1185">Reference proteome</keyword>
<dbReference type="InterPro" id="IPR031337">
    <property type="entry name" value="KDPG/KHG_AS_1"/>
</dbReference>
<comment type="pathway">
    <text evidence="2">Carbohydrate acid metabolism; 2-dehydro-3-deoxy-D-gluconate degradation; D-glyceraldehyde 3-phosphate and pyruvate from 2-dehydro-3-deoxy-D-gluconate: step 2/2.</text>
</comment>
<evidence type="ECO:0000313" key="9">
    <source>
        <dbReference type="EMBL" id="MCL6270416.1"/>
    </source>
</evidence>
<keyword evidence="7" id="KW-0704">Schiff base</keyword>
<dbReference type="InterPro" id="IPR031338">
    <property type="entry name" value="KDPG/KHG_AS_2"/>
</dbReference>
<dbReference type="InterPro" id="IPR013785">
    <property type="entry name" value="Aldolase_TIM"/>
</dbReference>
<evidence type="ECO:0000256" key="4">
    <source>
        <dbReference type="ARBA" id="ARBA00011233"/>
    </source>
</evidence>
<dbReference type="Gene3D" id="3.20.20.70">
    <property type="entry name" value="Aldolase class I"/>
    <property type="match status" value="1"/>
</dbReference>
<evidence type="ECO:0000313" key="10">
    <source>
        <dbReference type="Proteomes" id="UP001203338"/>
    </source>
</evidence>
<sequence>MKNKLKLIIKQAQPVIPVMVIDHLDQAVPMGHALKKGGITVFEITLRSKCALDAIRLLKKELPDCIVGAGTVINREQFLQVIDAGGDYIVTPGITDELFEVAKETGLPFIPGVATASEVMQAVSYGFETLKFFPAEQSGGVAMLKSLAGPFGHIKFCPTGGINEDNVRSYLSLPNVACVGGSWILPKDAVATGDWETVTKLTKAASSL</sequence>
<evidence type="ECO:0000256" key="1">
    <source>
        <dbReference type="ARBA" id="ARBA00000654"/>
    </source>
</evidence>
<evidence type="ECO:0000256" key="5">
    <source>
        <dbReference type="ARBA" id="ARBA00013063"/>
    </source>
</evidence>
<proteinExistence type="inferred from homology"/>
<comment type="subunit">
    <text evidence="4">Homotrimer.</text>
</comment>
<dbReference type="EMBL" id="JAMFLX010000013">
    <property type="protein sequence ID" value="MCL6270416.1"/>
    <property type="molecule type" value="Genomic_DNA"/>
</dbReference>
<dbReference type="NCBIfam" id="TIGR01182">
    <property type="entry name" value="eda"/>
    <property type="match status" value="1"/>
</dbReference>
<dbReference type="Pfam" id="PF01081">
    <property type="entry name" value="Aldolase"/>
    <property type="match status" value="1"/>
</dbReference>
<dbReference type="NCBIfam" id="NF004325">
    <property type="entry name" value="PRK05718.1"/>
    <property type="match status" value="1"/>
</dbReference>
<dbReference type="RefSeq" id="WP_249699626.1">
    <property type="nucleotide sequence ID" value="NZ_JAMFLX010000013.1"/>
</dbReference>
<reference evidence="9 10" key="1">
    <citation type="submission" date="2022-05" db="EMBL/GenBank/DDBJ databases">
        <authorList>
            <person name="Park J.-S."/>
        </authorList>
    </citation>
    <scope>NUCLEOTIDE SEQUENCE [LARGE SCALE GENOMIC DNA]</scope>
    <source>
        <strain evidence="9 10">2012CJ34-2</strain>
    </source>
</reference>
<keyword evidence="6" id="KW-0456">Lyase</keyword>
<evidence type="ECO:0000256" key="3">
    <source>
        <dbReference type="ARBA" id="ARBA00006906"/>
    </source>
</evidence>
<evidence type="ECO:0000256" key="2">
    <source>
        <dbReference type="ARBA" id="ARBA00004736"/>
    </source>
</evidence>
<dbReference type="CDD" id="cd00452">
    <property type="entry name" value="KDPG_aldolase"/>
    <property type="match status" value="1"/>
</dbReference>
<organism evidence="9 10">
    <name type="scientific">Parendozoicomonas callyspongiae</name>
    <dbReference type="NCBI Taxonomy" id="2942213"/>
    <lineage>
        <taxon>Bacteria</taxon>
        <taxon>Pseudomonadati</taxon>
        <taxon>Pseudomonadota</taxon>
        <taxon>Gammaproteobacteria</taxon>
        <taxon>Oceanospirillales</taxon>
        <taxon>Endozoicomonadaceae</taxon>
        <taxon>Parendozoicomonas</taxon>
    </lineage>
</organism>
<name>A0ABT0PHC8_9GAMM</name>